<keyword evidence="2" id="KW-1185">Reference proteome</keyword>
<dbReference type="AlphaFoldDB" id="A0A3M7PKT7"/>
<accession>A0A3M7PKT7</accession>
<evidence type="ECO:0000313" key="2">
    <source>
        <dbReference type="Proteomes" id="UP000276133"/>
    </source>
</evidence>
<protein>
    <submittedName>
        <fullName evidence="1">Uncharacterized protein</fullName>
    </submittedName>
</protein>
<evidence type="ECO:0000313" key="1">
    <source>
        <dbReference type="EMBL" id="RMZ99598.1"/>
    </source>
</evidence>
<proteinExistence type="predicted"/>
<sequence>MVQMRKKIQKLFAALSQASLNVDPFGMNFTFIIRLNFLYNVLHHLKDQLLFFQMI</sequence>
<gene>
    <name evidence="1" type="ORF">BpHYR1_053754</name>
</gene>
<dbReference type="EMBL" id="REGN01010143">
    <property type="protein sequence ID" value="RMZ99598.1"/>
    <property type="molecule type" value="Genomic_DNA"/>
</dbReference>
<name>A0A3M7PKT7_BRAPC</name>
<organism evidence="1 2">
    <name type="scientific">Brachionus plicatilis</name>
    <name type="common">Marine rotifer</name>
    <name type="synonym">Brachionus muelleri</name>
    <dbReference type="NCBI Taxonomy" id="10195"/>
    <lineage>
        <taxon>Eukaryota</taxon>
        <taxon>Metazoa</taxon>
        <taxon>Spiralia</taxon>
        <taxon>Gnathifera</taxon>
        <taxon>Rotifera</taxon>
        <taxon>Eurotatoria</taxon>
        <taxon>Monogononta</taxon>
        <taxon>Pseudotrocha</taxon>
        <taxon>Ploima</taxon>
        <taxon>Brachionidae</taxon>
        <taxon>Brachionus</taxon>
    </lineage>
</organism>
<comment type="caution">
    <text evidence="1">The sequence shown here is derived from an EMBL/GenBank/DDBJ whole genome shotgun (WGS) entry which is preliminary data.</text>
</comment>
<reference evidence="1 2" key="1">
    <citation type="journal article" date="2018" name="Sci. Rep.">
        <title>Genomic signatures of local adaptation to the degree of environmental predictability in rotifers.</title>
        <authorList>
            <person name="Franch-Gras L."/>
            <person name="Hahn C."/>
            <person name="Garcia-Roger E.M."/>
            <person name="Carmona M.J."/>
            <person name="Serra M."/>
            <person name="Gomez A."/>
        </authorList>
    </citation>
    <scope>NUCLEOTIDE SEQUENCE [LARGE SCALE GENOMIC DNA]</scope>
    <source>
        <strain evidence="1">HYR1</strain>
    </source>
</reference>
<dbReference type="Proteomes" id="UP000276133">
    <property type="component" value="Unassembled WGS sequence"/>
</dbReference>